<organism evidence="1">
    <name type="scientific">Anguilla anguilla</name>
    <name type="common">European freshwater eel</name>
    <name type="synonym">Muraena anguilla</name>
    <dbReference type="NCBI Taxonomy" id="7936"/>
    <lineage>
        <taxon>Eukaryota</taxon>
        <taxon>Metazoa</taxon>
        <taxon>Chordata</taxon>
        <taxon>Craniata</taxon>
        <taxon>Vertebrata</taxon>
        <taxon>Euteleostomi</taxon>
        <taxon>Actinopterygii</taxon>
        <taxon>Neopterygii</taxon>
        <taxon>Teleostei</taxon>
        <taxon>Anguilliformes</taxon>
        <taxon>Anguillidae</taxon>
        <taxon>Anguilla</taxon>
    </lineage>
</organism>
<sequence length="31" mass="3757">MNLLNIIIRKCHSVHPSHAYSFFLYIFKIHI</sequence>
<reference evidence="1" key="2">
    <citation type="journal article" date="2015" name="Fish Shellfish Immunol.">
        <title>Early steps in the European eel (Anguilla anguilla)-Vibrio vulnificus interaction in the gills: Role of the RtxA13 toxin.</title>
        <authorList>
            <person name="Callol A."/>
            <person name="Pajuelo D."/>
            <person name="Ebbesson L."/>
            <person name="Teles M."/>
            <person name="MacKenzie S."/>
            <person name="Amaro C."/>
        </authorList>
    </citation>
    <scope>NUCLEOTIDE SEQUENCE</scope>
</reference>
<name>A0A0E9R3F5_ANGAN</name>
<dbReference type="AlphaFoldDB" id="A0A0E9R3F5"/>
<evidence type="ECO:0000313" key="1">
    <source>
        <dbReference type="EMBL" id="JAH23706.1"/>
    </source>
</evidence>
<protein>
    <submittedName>
        <fullName evidence="1">Uncharacterized protein</fullName>
    </submittedName>
</protein>
<accession>A0A0E9R3F5</accession>
<reference evidence="1" key="1">
    <citation type="submission" date="2014-11" db="EMBL/GenBank/DDBJ databases">
        <authorList>
            <person name="Amaro Gonzalez C."/>
        </authorList>
    </citation>
    <scope>NUCLEOTIDE SEQUENCE</scope>
</reference>
<dbReference type="EMBL" id="GBXM01084871">
    <property type="protein sequence ID" value="JAH23706.1"/>
    <property type="molecule type" value="Transcribed_RNA"/>
</dbReference>
<proteinExistence type="predicted"/>